<evidence type="ECO:0000313" key="4">
    <source>
        <dbReference type="EMBL" id="MBB4921342.1"/>
    </source>
</evidence>
<proteinExistence type="predicted"/>
<accession>A0A7W7VSN6</accession>
<evidence type="ECO:0000256" key="2">
    <source>
        <dbReference type="ARBA" id="ARBA00023004"/>
    </source>
</evidence>
<keyword evidence="2" id="KW-0408">Iron</keyword>
<keyword evidence="1" id="KW-0479">Metal-binding</keyword>
<dbReference type="EMBL" id="JACHJV010000001">
    <property type="protein sequence ID" value="MBB4921342.1"/>
    <property type="molecule type" value="Genomic_DNA"/>
</dbReference>
<dbReference type="GO" id="GO:0016829">
    <property type="term" value="F:lyase activity"/>
    <property type="evidence" value="ECO:0007669"/>
    <property type="project" value="UniProtKB-KW"/>
</dbReference>
<name>A0A7W7VSN6_KITKI</name>
<dbReference type="GO" id="GO:0051536">
    <property type="term" value="F:iron-sulfur cluster binding"/>
    <property type="evidence" value="ECO:0007669"/>
    <property type="project" value="UniProtKB-KW"/>
</dbReference>
<dbReference type="PANTHER" id="PTHR43432">
    <property type="entry name" value="SLR0285 PROTEIN"/>
    <property type="match status" value="1"/>
</dbReference>
<keyword evidence="3" id="KW-0411">Iron-sulfur</keyword>
<dbReference type="AlphaFoldDB" id="A0A7W7VSN6"/>
<dbReference type="RefSeq" id="WP_221521439.1">
    <property type="nucleotide sequence ID" value="NZ_JACHJV010000001.1"/>
</dbReference>
<evidence type="ECO:0000256" key="1">
    <source>
        <dbReference type="ARBA" id="ARBA00022723"/>
    </source>
</evidence>
<gene>
    <name evidence="4" type="ORF">FHR34_000335</name>
</gene>
<evidence type="ECO:0000313" key="5">
    <source>
        <dbReference type="Proteomes" id="UP000540506"/>
    </source>
</evidence>
<protein>
    <submittedName>
        <fullName evidence="4">DNA repair photolyase</fullName>
    </submittedName>
</protein>
<sequence length="389" mass="44348">MTSTTRFGRTLPLLTETQMLSLKPELAEVIEYRKSGLSLNHVIGCPLDCGYCVRHLFDNFELKTPRALMTDEAAVALLTGHRYFRAHRTPIQVFNRATDPMLPVVKPHTFNVLRLLDEQGLTNHVLVITRWRVSPEDCEVLNSFRNVKVTVLVTHSGIDNTEIEPVDSAIAATSLKILYEHAERYRTVLYWRPIVPGLNDSDQHLRRALELSQHAHATVFTGLFFRDEIAAYYASHGLPTPYEDTARRKIMPEESERRILAAFHREADSEEPWGPLFRKTSCGVAYAHGEADYNGHYGIRDLCDICPIKQLKLCADAWKAPDLGEVTTVARQLGAVGHIEVTERAIIVKGLNEPPRYFMQHGFRYQVHDRDKPHHYRRHGRADIGWPAA</sequence>
<keyword evidence="4" id="KW-0456">Lyase</keyword>
<evidence type="ECO:0000256" key="3">
    <source>
        <dbReference type="ARBA" id="ARBA00023014"/>
    </source>
</evidence>
<organism evidence="4 5">
    <name type="scientific">Kitasatospora kifunensis</name>
    <name type="common">Streptomyces kifunensis</name>
    <dbReference type="NCBI Taxonomy" id="58351"/>
    <lineage>
        <taxon>Bacteria</taxon>
        <taxon>Bacillati</taxon>
        <taxon>Actinomycetota</taxon>
        <taxon>Actinomycetes</taxon>
        <taxon>Kitasatosporales</taxon>
        <taxon>Streptomycetaceae</taxon>
        <taxon>Kitasatospora</taxon>
    </lineage>
</organism>
<dbReference type="PANTHER" id="PTHR43432:SF4">
    <property type="entry name" value="RADICAL SAM CORE DOMAIN-CONTAINING PROTEIN"/>
    <property type="match status" value="1"/>
</dbReference>
<reference evidence="4 5" key="1">
    <citation type="submission" date="2020-08" db="EMBL/GenBank/DDBJ databases">
        <title>Sequencing the genomes of 1000 actinobacteria strains.</title>
        <authorList>
            <person name="Klenk H.-P."/>
        </authorList>
    </citation>
    <scope>NUCLEOTIDE SEQUENCE [LARGE SCALE GENOMIC DNA]</scope>
    <source>
        <strain evidence="4 5">DSM 41654</strain>
    </source>
</reference>
<dbReference type="Proteomes" id="UP000540506">
    <property type="component" value="Unassembled WGS sequence"/>
</dbReference>
<keyword evidence="5" id="KW-1185">Reference proteome</keyword>
<dbReference type="InterPro" id="IPR040086">
    <property type="entry name" value="MJ0683-like"/>
</dbReference>
<comment type="caution">
    <text evidence="4">The sequence shown here is derived from an EMBL/GenBank/DDBJ whole genome shotgun (WGS) entry which is preliminary data.</text>
</comment>
<dbReference type="GO" id="GO:0046872">
    <property type="term" value="F:metal ion binding"/>
    <property type="evidence" value="ECO:0007669"/>
    <property type="project" value="UniProtKB-KW"/>
</dbReference>